<dbReference type="GeneID" id="9529717"/>
<dbReference type="Proteomes" id="UP000008698">
    <property type="component" value="Unassembled WGS sequence"/>
</dbReference>
<dbReference type="STRING" id="526221.C9SSP6"/>
<dbReference type="AlphaFoldDB" id="C9SSP6"/>
<dbReference type="KEGG" id="val:VDBG_07921"/>
<dbReference type="EMBL" id="DS985224">
    <property type="protein sequence ID" value="EEY21811.1"/>
    <property type="molecule type" value="Genomic_DNA"/>
</dbReference>
<evidence type="ECO:0000313" key="2">
    <source>
        <dbReference type="Proteomes" id="UP000008698"/>
    </source>
</evidence>
<gene>
    <name evidence="1" type="ORF">VDBG_07921</name>
</gene>
<protein>
    <submittedName>
        <fullName evidence="1">Uncharacterized protein</fullName>
    </submittedName>
</protein>
<proteinExistence type="predicted"/>
<sequence length="38" mass="4488">MATITELDAHEQPSEEMRASWKSYSKLEAFHLRNHPDM</sequence>
<dbReference type="OrthoDB" id="6614653at2759"/>
<evidence type="ECO:0000313" key="1">
    <source>
        <dbReference type="EMBL" id="EEY21811.1"/>
    </source>
</evidence>
<accession>C9SSP6</accession>
<organism evidence="2">
    <name type="scientific">Verticillium alfalfae (strain VaMs.102 / ATCC MYA-4576 / FGSC 10136)</name>
    <name type="common">Verticillium wilt of alfalfa</name>
    <name type="synonym">Verticillium albo-atrum</name>
    <dbReference type="NCBI Taxonomy" id="526221"/>
    <lineage>
        <taxon>Eukaryota</taxon>
        <taxon>Fungi</taxon>
        <taxon>Dikarya</taxon>
        <taxon>Ascomycota</taxon>
        <taxon>Pezizomycotina</taxon>
        <taxon>Sordariomycetes</taxon>
        <taxon>Hypocreomycetidae</taxon>
        <taxon>Glomerellales</taxon>
        <taxon>Plectosphaerellaceae</taxon>
        <taxon>Verticillium</taxon>
    </lineage>
</organism>
<keyword evidence="2" id="KW-1185">Reference proteome</keyword>
<dbReference type="HOGENOM" id="CLU_3335912_0_0_1"/>
<name>C9SSP6_VERA1</name>
<dbReference type="RefSeq" id="XP_003001662.1">
    <property type="nucleotide sequence ID" value="XM_003001616.1"/>
</dbReference>
<reference evidence="2" key="1">
    <citation type="journal article" date="2011" name="PLoS Pathog.">
        <title>Comparative genomics yields insights into niche adaptation of plant vascular wilt pathogens.</title>
        <authorList>
            <person name="Klosterman S.J."/>
            <person name="Subbarao K.V."/>
            <person name="Kang S."/>
            <person name="Veronese P."/>
            <person name="Gold S.E."/>
            <person name="Thomma B.P.H.J."/>
            <person name="Chen Z."/>
            <person name="Henrissat B."/>
            <person name="Lee Y.-H."/>
            <person name="Park J."/>
            <person name="Garcia-Pedrajas M.D."/>
            <person name="Barbara D.J."/>
            <person name="Anchieta A."/>
            <person name="de Jonge R."/>
            <person name="Santhanam P."/>
            <person name="Maruthachalam K."/>
            <person name="Atallah Z."/>
            <person name="Amyotte S.G."/>
            <person name="Paz Z."/>
            <person name="Inderbitzin P."/>
            <person name="Hayes R.J."/>
            <person name="Heiman D.I."/>
            <person name="Young S."/>
            <person name="Zeng Q."/>
            <person name="Engels R."/>
            <person name="Galagan J."/>
            <person name="Cuomo C.A."/>
            <person name="Dobinson K.F."/>
            <person name="Ma L.-J."/>
        </authorList>
    </citation>
    <scope>NUCLEOTIDE SEQUENCE [LARGE SCALE GENOMIC DNA]</scope>
    <source>
        <strain evidence="2">VaMs.102 / ATCC MYA-4576 / FGSC 10136</strain>
    </source>
</reference>